<evidence type="ECO:0000313" key="1">
    <source>
        <dbReference type="EMBL" id="GAC94170.1"/>
    </source>
</evidence>
<dbReference type="HOGENOM" id="CLU_839709_0_0_1"/>
<dbReference type="Proteomes" id="UP000014071">
    <property type="component" value="Unassembled WGS sequence"/>
</dbReference>
<dbReference type="GeneID" id="24107036"/>
<proteinExistence type="predicted"/>
<dbReference type="eggNOG" id="ENOG502RDYB">
    <property type="taxonomic scope" value="Eukaryota"/>
</dbReference>
<name>R9P7T7_PSEHS</name>
<reference evidence="2" key="1">
    <citation type="journal article" date="2013" name="Genome Announc.">
        <title>Draft genome sequence of the basidiomycetous yeast-like fungus Pseudozyma hubeiensis SY62, which produces an abundant amount of the biosurfactant mannosylerythritol lipids.</title>
        <authorList>
            <person name="Konishi M."/>
            <person name="Hatada Y."/>
            <person name="Horiuchi J."/>
        </authorList>
    </citation>
    <scope>NUCLEOTIDE SEQUENCE [LARGE SCALE GENOMIC DNA]</scope>
    <source>
        <strain evidence="2">SY62</strain>
    </source>
</reference>
<keyword evidence="2" id="KW-1185">Reference proteome</keyword>
<gene>
    <name evidence="1" type="ORF">PHSY_001741</name>
</gene>
<organism evidence="1 2">
    <name type="scientific">Pseudozyma hubeiensis (strain SY62)</name>
    <name type="common">Yeast</name>
    <dbReference type="NCBI Taxonomy" id="1305764"/>
    <lineage>
        <taxon>Eukaryota</taxon>
        <taxon>Fungi</taxon>
        <taxon>Dikarya</taxon>
        <taxon>Basidiomycota</taxon>
        <taxon>Ustilaginomycotina</taxon>
        <taxon>Ustilaginomycetes</taxon>
        <taxon>Ustilaginales</taxon>
        <taxon>Ustilaginaceae</taxon>
        <taxon>Pseudozyma</taxon>
    </lineage>
</organism>
<sequence>MEGLEVVEGVSRSRQIQKSFVEKLVAAAPTLREWIDCLEARWDPLKVDPEILSGILPAEPIVFPRLRKLSAVWCEHLVVCECPSLEELSFNAQRVSVGTSVVRNPIVPAYRMLYHTPKLKKLHILLPSDKEARNEIFSAIYQLDQLEELYLWSRMEGFSLQTLIELQQSGGDLTTPSQIMWPALRTLGLMLSECPLYLSTGLERELCELLATRFLLHQGCRRGEARTRVAAALAAYDKTETKTLKAQKRKLAAEALAVAAESAYPGNFVTHEGVSREVFSPMLAELVTTEEHNFEQRAKPESDHMLNQLIVRHKALDVSHEFSSQRIFVEQ</sequence>
<dbReference type="RefSeq" id="XP_012187757.1">
    <property type="nucleotide sequence ID" value="XM_012332367.1"/>
</dbReference>
<dbReference type="AlphaFoldDB" id="R9P7T7"/>
<dbReference type="EMBL" id="DF238783">
    <property type="protein sequence ID" value="GAC94170.1"/>
    <property type="molecule type" value="Genomic_DNA"/>
</dbReference>
<protein>
    <submittedName>
        <fullName evidence="1">Inosine-5'-monophosphate dehydrogenase</fullName>
    </submittedName>
</protein>
<evidence type="ECO:0000313" key="2">
    <source>
        <dbReference type="Proteomes" id="UP000014071"/>
    </source>
</evidence>
<accession>R9P7T7</accession>